<evidence type="ECO:0000256" key="1">
    <source>
        <dbReference type="ARBA" id="ARBA00022441"/>
    </source>
</evidence>
<accession>A0A420YM56</accession>
<dbReference type="InterPro" id="IPR011043">
    <property type="entry name" value="Gal_Oxase/kelch_b-propeller"/>
</dbReference>
<evidence type="ECO:0000313" key="6">
    <source>
        <dbReference type="EMBL" id="RKU48958.1"/>
    </source>
</evidence>
<evidence type="ECO:0000256" key="4">
    <source>
        <dbReference type="SAM" id="Phobius"/>
    </source>
</evidence>
<dbReference type="SUPFAM" id="SSF50965">
    <property type="entry name" value="Galactose oxidase, central domain"/>
    <property type="match status" value="1"/>
</dbReference>
<evidence type="ECO:0008006" key="8">
    <source>
        <dbReference type="Google" id="ProtNLM"/>
    </source>
</evidence>
<feature type="compositionally biased region" description="Polar residues" evidence="3">
    <location>
        <begin position="763"/>
        <end position="773"/>
    </location>
</feature>
<feature type="chain" id="PRO_5018969182" description="Kelch repeat-containing protein" evidence="5">
    <location>
        <begin position="22"/>
        <end position="828"/>
    </location>
</feature>
<feature type="compositionally biased region" description="Polar residues" evidence="3">
    <location>
        <begin position="657"/>
        <end position="683"/>
    </location>
</feature>
<dbReference type="OrthoDB" id="10251809at2759"/>
<protein>
    <recommendedName>
        <fullName evidence="8">Kelch repeat-containing protein</fullName>
    </recommendedName>
</protein>
<evidence type="ECO:0000256" key="2">
    <source>
        <dbReference type="ARBA" id="ARBA00022737"/>
    </source>
</evidence>
<keyword evidence="4" id="KW-0812">Transmembrane</keyword>
<dbReference type="STRING" id="177199.A0A420YM56"/>
<dbReference type="Proteomes" id="UP000275385">
    <property type="component" value="Unassembled WGS sequence"/>
</dbReference>
<feature type="region of interest" description="Disordered" evidence="3">
    <location>
        <begin position="495"/>
        <end position="514"/>
    </location>
</feature>
<reference evidence="6 7" key="1">
    <citation type="submission" date="2018-08" db="EMBL/GenBank/DDBJ databases">
        <title>Draft genome of the lignicolous fungus Coniochaeta pulveracea.</title>
        <authorList>
            <person name="Borstlap C.J."/>
            <person name="De Witt R.N."/>
            <person name="Botha A."/>
            <person name="Volschenk H."/>
        </authorList>
    </citation>
    <scope>NUCLEOTIDE SEQUENCE [LARGE SCALE GENOMIC DNA]</scope>
    <source>
        <strain evidence="6 7">CAB683</strain>
    </source>
</reference>
<dbReference type="PANTHER" id="PTHR46228:SF2">
    <property type="entry name" value="KELCH REPEAT PROTEIN (AFU_ORTHOLOGUE AFUA_4G14350)"/>
    <property type="match status" value="1"/>
</dbReference>
<evidence type="ECO:0000256" key="3">
    <source>
        <dbReference type="SAM" id="MobiDB-lite"/>
    </source>
</evidence>
<keyword evidence="5" id="KW-0732">Signal</keyword>
<dbReference type="Gene3D" id="2.120.10.80">
    <property type="entry name" value="Kelch-type beta propeller"/>
    <property type="match status" value="1"/>
</dbReference>
<keyword evidence="7" id="KW-1185">Reference proteome</keyword>
<gene>
    <name evidence="6" type="ORF">DL546_009422</name>
</gene>
<feature type="compositionally biased region" description="Low complexity" evidence="3">
    <location>
        <begin position="587"/>
        <end position="600"/>
    </location>
</feature>
<organism evidence="6 7">
    <name type="scientific">Coniochaeta pulveracea</name>
    <dbReference type="NCBI Taxonomy" id="177199"/>
    <lineage>
        <taxon>Eukaryota</taxon>
        <taxon>Fungi</taxon>
        <taxon>Dikarya</taxon>
        <taxon>Ascomycota</taxon>
        <taxon>Pezizomycotina</taxon>
        <taxon>Sordariomycetes</taxon>
        <taxon>Sordariomycetidae</taxon>
        <taxon>Coniochaetales</taxon>
        <taxon>Coniochaetaceae</taxon>
        <taxon>Coniochaeta</taxon>
    </lineage>
</organism>
<proteinExistence type="predicted"/>
<evidence type="ECO:0000313" key="7">
    <source>
        <dbReference type="Proteomes" id="UP000275385"/>
    </source>
</evidence>
<evidence type="ECO:0000256" key="5">
    <source>
        <dbReference type="SAM" id="SignalP"/>
    </source>
</evidence>
<keyword evidence="1" id="KW-0880">Kelch repeat</keyword>
<feature type="region of interest" description="Disordered" evidence="3">
    <location>
        <begin position="636"/>
        <end position="828"/>
    </location>
</feature>
<feature type="compositionally biased region" description="Basic and acidic residues" evidence="3">
    <location>
        <begin position="817"/>
        <end position="828"/>
    </location>
</feature>
<keyword evidence="4" id="KW-1133">Transmembrane helix</keyword>
<keyword evidence="4" id="KW-0472">Membrane</keyword>
<comment type="caution">
    <text evidence="6">The sequence shown here is derived from an EMBL/GenBank/DDBJ whole genome shotgun (WGS) entry which is preliminary data.</text>
</comment>
<dbReference type="PANTHER" id="PTHR46228">
    <property type="entry name" value="KELCH DOMAIN-CONTAINING PROTEIN"/>
    <property type="match status" value="1"/>
</dbReference>
<name>A0A420YM56_9PEZI</name>
<feature type="signal peptide" evidence="5">
    <location>
        <begin position="1"/>
        <end position="21"/>
    </location>
</feature>
<dbReference type="InterPro" id="IPR015915">
    <property type="entry name" value="Kelch-typ_b-propeller"/>
</dbReference>
<keyword evidence="2" id="KW-0677">Repeat</keyword>
<feature type="transmembrane region" description="Helical" evidence="4">
    <location>
        <begin position="521"/>
        <end position="545"/>
    </location>
</feature>
<dbReference type="EMBL" id="QVQW01000003">
    <property type="protein sequence ID" value="RKU48958.1"/>
    <property type="molecule type" value="Genomic_DNA"/>
</dbReference>
<sequence length="828" mass="88315">MSSFRTSIVPVLAGIITVASGQASWNMNQVNTTMCYWEELRGAVVRDTVYLDGGDIWWIPGYANGSTGAVENDANPMAVVYTLNFSVPFNTSQNITAIMGQLPKVAGGNKANNIAPNYYDGAMLANDDEWYIYGGLLRKTDAFTPPHSDDVLSYQAYQYGAQKDAFQPGFVNDVLTDGISRYLAYGGAASAPSENKAWYFSGMHSPLYGEVFRPMGNDSETAINVSSALITLDMAVQQQEKWSNKTLPALVPGRANPQLVWVPVGEQGILVALGGVIFPEFVSALHLSSNVAQCKADSPAFMSNIDIYDVAGDKWYQQPTTGGPGALARGCAVVAPAQDASSFNIYHYGGYNGIDYGADFNDEVWVLSLPSFKWTKVAEGKPGHGRAGHKCFMPYPDQMMVIGGYMPLTGEAPTCLDGGIIQLFNVSSGTWMSEYDPTKWSNYTVPDTVVKNIGGSPTGGATATTPVPSGWATAALGSVFSTPYPTTKMKQYYPYTPTESKNNTNPGYSPHPSSGSGVPKYLAPLLGTIFGLMFVTLVVTGIFLWRRRNLLRRSDPSEFGTDDSHGHRIISWIRGQPQPDHKGSAVTSTTEETPGSPSTGIDTPPVLYHPAYPPMAQVMHHEVPDNQIAELMDTSPPVELSDTGLSPTDIISRHSRLGSTNPSNNASNYSSTIRTEDTATVSQPSPSAGLAPAPPLISPDLSRPDSPPLGRDYLPSPPDQTPNPLDDSRVTSGVSSVSDGARAHLRQISDATAGSERDRAHSRQISDATVSSSGNGGGDRALSVVGEVGESPRPRTAGSAGLGVGSGSPDGTSRRSIFRESIEDMGSR</sequence>
<feature type="region of interest" description="Disordered" evidence="3">
    <location>
        <begin position="573"/>
        <end position="607"/>
    </location>
</feature>
<dbReference type="AlphaFoldDB" id="A0A420YM56"/>